<feature type="domain" description="Chromosomal replication initiator DnaA C-terminal" evidence="1">
    <location>
        <begin position="4"/>
        <end position="74"/>
    </location>
</feature>
<proteinExistence type="predicted"/>
<dbReference type="EMBL" id="CP062006">
    <property type="protein sequence ID" value="QTC88092.1"/>
    <property type="molecule type" value="Genomic_DNA"/>
</dbReference>
<sequence length="134" mass="15083">MRIAGRVVTDYVAQHYGLTFTQIISENRRWQIARPRQVAMYVMREVCPHLSYPAIGRLLGGRDHTTILHGVQRIEALMVTDGDLLDSVLSIMRHFRSCGAAPDMMLEVRIDAASKYLNALIAERNAAFERALAA</sequence>
<protein>
    <recommendedName>
        <fullName evidence="1">Chromosomal replication initiator DnaA C-terminal domain-containing protein</fullName>
    </recommendedName>
</protein>
<dbReference type="RefSeq" id="WP_207825059.1">
    <property type="nucleotide sequence ID" value="NZ_CP062006.1"/>
</dbReference>
<evidence type="ECO:0000259" key="1">
    <source>
        <dbReference type="SMART" id="SM00760"/>
    </source>
</evidence>
<dbReference type="Gene3D" id="1.10.1750.10">
    <property type="match status" value="1"/>
</dbReference>
<dbReference type="InterPro" id="IPR010921">
    <property type="entry name" value="Trp_repressor/repl_initiator"/>
</dbReference>
<dbReference type="PROSITE" id="PS01008">
    <property type="entry name" value="DNAA"/>
    <property type="match status" value="1"/>
</dbReference>
<accession>A0ABX7SK68</accession>
<dbReference type="Proteomes" id="UP000663942">
    <property type="component" value="Chromosome"/>
</dbReference>
<organism evidence="2 3">
    <name type="scientific">Brevundimonas pondensis</name>
    <dbReference type="NCBI Taxonomy" id="2774189"/>
    <lineage>
        <taxon>Bacteria</taxon>
        <taxon>Pseudomonadati</taxon>
        <taxon>Pseudomonadota</taxon>
        <taxon>Alphaproteobacteria</taxon>
        <taxon>Caulobacterales</taxon>
        <taxon>Caulobacteraceae</taxon>
        <taxon>Brevundimonas</taxon>
    </lineage>
</organism>
<evidence type="ECO:0000313" key="3">
    <source>
        <dbReference type="Proteomes" id="UP000663942"/>
    </source>
</evidence>
<keyword evidence="3" id="KW-1185">Reference proteome</keyword>
<dbReference type="PANTHER" id="PTHR30050:SF2">
    <property type="entry name" value="CHROMOSOMAL REPLICATION INITIATOR PROTEIN DNAA"/>
    <property type="match status" value="1"/>
</dbReference>
<gene>
    <name evidence="2" type="ORF">IFE19_01405</name>
</gene>
<reference evidence="2 3" key="1">
    <citation type="submission" date="2020-09" db="EMBL/GenBank/DDBJ databases">
        <title>Brevundimonas sp. LVF1 isolated from an oligotrophic pond in Goettingen, Germany.</title>
        <authorList>
            <person name="Friedrich I."/>
            <person name="Klassen A."/>
            <person name="Neubauer H."/>
            <person name="Schneider D."/>
            <person name="Hertel R."/>
            <person name="Daniel R."/>
        </authorList>
    </citation>
    <scope>NUCLEOTIDE SEQUENCE [LARGE SCALE GENOMIC DNA]</scope>
    <source>
        <strain evidence="2 3">LVF1</strain>
    </source>
</reference>
<dbReference type="InterPro" id="IPR013159">
    <property type="entry name" value="DnaA_C"/>
</dbReference>
<dbReference type="SUPFAM" id="SSF48295">
    <property type="entry name" value="TrpR-like"/>
    <property type="match status" value="1"/>
</dbReference>
<dbReference type="PANTHER" id="PTHR30050">
    <property type="entry name" value="CHROMOSOMAL REPLICATION INITIATOR PROTEIN DNAA"/>
    <property type="match status" value="1"/>
</dbReference>
<dbReference type="InterPro" id="IPR018312">
    <property type="entry name" value="Chromosome_initiator_DnaA_CS"/>
</dbReference>
<evidence type="ECO:0000313" key="2">
    <source>
        <dbReference type="EMBL" id="QTC88092.1"/>
    </source>
</evidence>
<dbReference type="Pfam" id="PF08299">
    <property type="entry name" value="Bac_DnaA_C"/>
    <property type="match status" value="1"/>
</dbReference>
<dbReference type="CDD" id="cd06571">
    <property type="entry name" value="Bac_DnaA_C"/>
    <property type="match status" value="1"/>
</dbReference>
<dbReference type="SMART" id="SM00760">
    <property type="entry name" value="Bac_DnaA_C"/>
    <property type="match status" value="1"/>
</dbReference>
<name>A0ABX7SK68_9CAUL</name>